<keyword evidence="3" id="KW-1185">Reference proteome</keyword>
<proteinExistence type="predicted"/>
<gene>
    <name evidence="2" type="ORF">WJX72_004989</name>
</gene>
<dbReference type="InterPro" id="IPR048364">
    <property type="entry name" value="Hikeshi-like_C"/>
</dbReference>
<evidence type="ECO:0000259" key="1">
    <source>
        <dbReference type="Pfam" id="PF21057"/>
    </source>
</evidence>
<sequence length="196" mass="21539">MAVVSLAGPLFGSFFVGHSFPITSANFVNVDATHWVLDVGATVNPDYQALKEVALFLLTPGALDTSLALGLYISLGGAEWQYRGFVSNGHPSEVMPLQWPEAPVGLVMGPGMVQLGVSIEPYVELVQKEGSRLASKQEYAKRVAMDLFHFMESFSTGNGNQLLLPSNALEQWFTKFNSKFQRDPDFLLHRGEKSTR</sequence>
<dbReference type="AlphaFoldDB" id="A0AAW1QF05"/>
<evidence type="ECO:0000313" key="2">
    <source>
        <dbReference type="EMBL" id="KAK9820001.1"/>
    </source>
</evidence>
<accession>A0AAW1QF05</accession>
<organism evidence="2 3">
    <name type="scientific">[Myrmecia] bisecta</name>
    <dbReference type="NCBI Taxonomy" id="41462"/>
    <lineage>
        <taxon>Eukaryota</taxon>
        <taxon>Viridiplantae</taxon>
        <taxon>Chlorophyta</taxon>
        <taxon>core chlorophytes</taxon>
        <taxon>Trebouxiophyceae</taxon>
        <taxon>Trebouxiales</taxon>
        <taxon>Trebouxiaceae</taxon>
        <taxon>Myrmecia</taxon>
    </lineage>
</organism>
<dbReference type="GO" id="GO:0005829">
    <property type="term" value="C:cytosol"/>
    <property type="evidence" value="ECO:0007669"/>
    <property type="project" value="TreeGrafter"/>
</dbReference>
<dbReference type="Pfam" id="PF21057">
    <property type="entry name" value="Hikeshi-like_C"/>
    <property type="match status" value="1"/>
</dbReference>
<protein>
    <recommendedName>
        <fullName evidence="1">Hikeshi-like C-terminal domain-containing protein</fullName>
    </recommendedName>
</protein>
<dbReference type="EMBL" id="JALJOR010000003">
    <property type="protein sequence ID" value="KAK9820001.1"/>
    <property type="molecule type" value="Genomic_DNA"/>
</dbReference>
<dbReference type="InterPro" id="IPR031318">
    <property type="entry name" value="OPI10"/>
</dbReference>
<dbReference type="PANTHER" id="PTHR12925">
    <property type="entry name" value="HIKESHI FAMILY MEMBER"/>
    <property type="match status" value="1"/>
</dbReference>
<comment type="caution">
    <text evidence="2">The sequence shown here is derived from an EMBL/GenBank/DDBJ whole genome shotgun (WGS) entry which is preliminary data.</text>
</comment>
<dbReference type="PANTHER" id="PTHR12925:SF0">
    <property type="entry name" value="PROTEIN HIKESHI"/>
    <property type="match status" value="1"/>
</dbReference>
<dbReference type="GO" id="GO:0005634">
    <property type="term" value="C:nucleus"/>
    <property type="evidence" value="ECO:0007669"/>
    <property type="project" value="TreeGrafter"/>
</dbReference>
<evidence type="ECO:0000313" key="3">
    <source>
        <dbReference type="Proteomes" id="UP001489004"/>
    </source>
</evidence>
<dbReference type="Proteomes" id="UP001489004">
    <property type="component" value="Unassembled WGS sequence"/>
</dbReference>
<dbReference type="GO" id="GO:0006606">
    <property type="term" value="P:protein import into nucleus"/>
    <property type="evidence" value="ECO:0007669"/>
    <property type="project" value="TreeGrafter"/>
</dbReference>
<feature type="domain" description="Hikeshi-like C-terminal" evidence="1">
    <location>
        <begin position="137"/>
        <end position="187"/>
    </location>
</feature>
<dbReference type="GO" id="GO:0061608">
    <property type="term" value="F:nuclear import signal receptor activity"/>
    <property type="evidence" value="ECO:0007669"/>
    <property type="project" value="TreeGrafter"/>
</dbReference>
<reference evidence="2 3" key="1">
    <citation type="journal article" date="2024" name="Nat. Commun.">
        <title>Phylogenomics reveals the evolutionary origins of lichenization in chlorophyte algae.</title>
        <authorList>
            <person name="Puginier C."/>
            <person name="Libourel C."/>
            <person name="Otte J."/>
            <person name="Skaloud P."/>
            <person name="Haon M."/>
            <person name="Grisel S."/>
            <person name="Petersen M."/>
            <person name="Berrin J.G."/>
            <person name="Delaux P.M."/>
            <person name="Dal Grande F."/>
            <person name="Keller J."/>
        </authorList>
    </citation>
    <scope>NUCLEOTIDE SEQUENCE [LARGE SCALE GENOMIC DNA]</scope>
    <source>
        <strain evidence="2 3">SAG 2043</strain>
    </source>
</reference>
<name>A0AAW1QF05_9CHLO</name>